<comment type="caution">
    <text evidence="10">The sequence shown here is derived from an EMBL/GenBank/DDBJ whole genome shotgun (WGS) entry which is preliminary data.</text>
</comment>
<evidence type="ECO:0000256" key="6">
    <source>
        <dbReference type="SAM" id="SignalP"/>
    </source>
</evidence>
<dbReference type="Proteomes" id="UP001301769">
    <property type="component" value="Unassembled WGS sequence"/>
</dbReference>
<dbReference type="InterPro" id="IPR033138">
    <property type="entry name" value="Cu_oxidase_CS"/>
</dbReference>
<reference evidence="10" key="1">
    <citation type="journal article" date="2023" name="Mol. Phylogenet. Evol.">
        <title>Genome-scale phylogeny and comparative genomics of the fungal order Sordariales.</title>
        <authorList>
            <person name="Hensen N."/>
            <person name="Bonometti L."/>
            <person name="Westerberg I."/>
            <person name="Brannstrom I.O."/>
            <person name="Guillou S."/>
            <person name="Cros-Aarteil S."/>
            <person name="Calhoun S."/>
            <person name="Haridas S."/>
            <person name="Kuo A."/>
            <person name="Mondo S."/>
            <person name="Pangilinan J."/>
            <person name="Riley R."/>
            <person name="LaButti K."/>
            <person name="Andreopoulos B."/>
            <person name="Lipzen A."/>
            <person name="Chen C."/>
            <person name="Yan M."/>
            <person name="Daum C."/>
            <person name="Ng V."/>
            <person name="Clum A."/>
            <person name="Steindorff A."/>
            <person name="Ohm R.A."/>
            <person name="Martin F."/>
            <person name="Silar P."/>
            <person name="Natvig D.O."/>
            <person name="Lalanne C."/>
            <person name="Gautier V."/>
            <person name="Ament-Velasquez S.L."/>
            <person name="Kruys A."/>
            <person name="Hutchinson M.I."/>
            <person name="Powell A.J."/>
            <person name="Barry K."/>
            <person name="Miller A.N."/>
            <person name="Grigoriev I.V."/>
            <person name="Debuchy R."/>
            <person name="Gladieux P."/>
            <person name="Hiltunen Thoren M."/>
            <person name="Johannesson H."/>
        </authorList>
    </citation>
    <scope>NUCLEOTIDE SEQUENCE</scope>
    <source>
        <strain evidence="10">PSN293</strain>
    </source>
</reference>
<gene>
    <name evidence="10" type="ORF">QBC37DRAFT_193515</name>
</gene>
<dbReference type="PANTHER" id="PTHR11709:SF394">
    <property type="entry name" value="FI03373P-RELATED"/>
    <property type="match status" value="1"/>
</dbReference>
<reference evidence="10" key="2">
    <citation type="submission" date="2023-05" db="EMBL/GenBank/DDBJ databases">
        <authorList>
            <consortium name="Lawrence Berkeley National Laboratory"/>
            <person name="Steindorff A."/>
            <person name="Hensen N."/>
            <person name="Bonometti L."/>
            <person name="Westerberg I."/>
            <person name="Brannstrom I.O."/>
            <person name="Guillou S."/>
            <person name="Cros-Aarteil S."/>
            <person name="Calhoun S."/>
            <person name="Haridas S."/>
            <person name="Kuo A."/>
            <person name="Mondo S."/>
            <person name="Pangilinan J."/>
            <person name="Riley R."/>
            <person name="Labutti K."/>
            <person name="Andreopoulos B."/>
            <person name="Lipzen A."/>
            <person name="Chen C."/>
            <person name="Yanf M."/>
            <person name="Daum C."/>
            <person name="Ng V."/>
            <person name="Clum A."/>
            <person name="Ohm R."/>
            <person name="Martin F."/>
            <person name="Silar P."/>
            <person name="Natvig D."/>
            <person name="Lalanne C."/>
            <person name="Gautier V."/>
            <person name="Ament-Velasquez S.L."/>
            <person name="Kruys A."/>
            <person name="Hutchinson M.I."/>
            <person name="Powell A.J."/>
            <person name="Barry K."/>
            <person name="Miller A.N."/>
            <person name="Grigoriev I.V."/>
            <person name="Debuchy R."/>
            <person name="Gladieux P."/>
            <person name="Thoren M.H."/>
            <person name="Johannesson H."/>
        </authorList>
    </citation>
    <scope>NUCLEOTIDE SEQUENCE</scope>
    <source>
        <strain evidence="10">PSN293</strain>
    </source>
</reference>
<evidence type="ECO:0000256" key="1">
    <source>
        <dbReference type="ARBA" id="ARBA00010609"/>
    </source>
</evidence>
<keyword evidence="6" id="KW-0732">Signal</keyword>
<keyword evidence="3" id="KW-0560">Oxidoreductase</keyword>
<protein>
    <submittedName>
        <fullName evidence="10">L-ascorbate oxidase</fullName>
    </submittedName>
</protein>
<sequence length="621" mass="68462">MRSILPALVLGSWLSATALAKLVVHDGSFTPDQVLRVTIGQIDSGCQTHQDIVVNGTSPGPVLHILPGATTWVRVYNDMDDQNLTMHWHGITQRLAPFADGTPMASQWPIPPGHFFDYEIVTDKDDAGTYYYHSHVEMQAMTCIGALVVDDCGQAPFQYDDERILMFGDWFDSSSHSMASQAGGAPFQGPPETGGLLLNGHGVPGGKTAVAGKDHTRGKHSAPGQRRQTEDSQCELPVIDVDAGKTYRFRFIGGTSLSLVAAAFEGHGNMTVIQVDGSEYSQPVSTDHMQVGVGQRFDVLFKTKTAEELQADGNRMTYYVQMQTLDSPRSFVGYAVLRYSQDAKIPAVPANPVVDIPTGEATWNWMEYTLQPLQPDQSDFPSADEVTRRVTIDVGLVSLPNGKIEYQFNKLSWFESTYTSPLLVDIYLRGEAAVPNYEAAIKNGGWDPNTLAWPAKIGEVLEIIWQNTGAEADRFQGMVESHPFHAHSKHFYDLGGGPGAYDADANNAKISQLGYKPIRRDTTLLYSYGQRTGAGQVASWRGWRLRITDAGVWMVHCHILTHMMIGMQSVWVVGNATQIEQVPMAESQGYLTYGGDVYGNENYNPTYYEWTNEAAKQCQPI</sequence>
<evidence type="ECO:0000259" key="9">
    <source>
        <dbReference type="Pfam" id="PF07732"/>
    </source>
</evidence>
<feature type="region of interest" description="Disordered" evidence="5">
    <location>
        <begin position="207"/>
        <end position="232"/>
    </location>
</feature>
<dbReference type="InterPro" id="IPR011706">
    <property type="entry name" value="Cu-oxidase_C"/>
</dbReference>
<evidence type="ECO:0000259" key="8">
    <source>
        <dbReference type="Pfam" id="PF07731"/>
    </source>
</evidence>
<dbReference type="InterPro" id="IPR001117">
    <property type="entry name" value="Cu-oxidase_2nd"/>
</dbReference>
<dbReference type="Pfam" id="PF00394">
    <property type="entry name" value="Cu-oxidase"/>
    <property type="match status" value="1"/>
</dbReference>
<evidence type="ECO:0000256" key="2">
    <source>
        <dbReference type="ARBA" id="ARBA00022723"/>
    </source>
</evidence>
<dbReference type="InterPro" id="IPR011707">
    <property type="entry name" value="Cu-oxidase-like_N"/>
</dbReference>
<feature type="domain" description="Plastocyanin-like" evidence="8">
    <location>
        <begin position="438"/>
        <end position="575"/>
    </location>
</feature>
<dbReference type="EMBL" id="MU858127">
    <property type="protein sequence ID" value="KAK4212463.1"/>
    <property type="molecule type" value="Genomic_DNA"/>
</dbReference>
<dbReference type="SUPFAM" id="SSF49503">
    <property type="entry name" value="Cupredoxins"/>
    <property type="match status" value="3"/>
</dbReference>
<dbReference type="InterPro" id="IPR045087">
    <property type="entry name" value="Cu-oxidase_fam"/>
</dbReference>
<keyword evidence="11" id="KW-1185">Reference proteome</keyword>
<dbReference type="InterPro" id="IPR002355">
    <property type="entry name" value="Cu_oxidase_Cu_BS"/>
</dbReference>
<dbReference type="PROSITE" id="PS00080">
    <property type="entry name" value="MULTICOPPER_OXIDASE2"/>
    <property type="match status" value="1"/>
</dbReference>
<comment type="similarity">
    <text evidence="1">Belongs to the multicopper oxidase family.</text>
</comment>
<dbReference type="GO" id="GO:0016491">
    <property type="term" value="F:oxidoreductase activity"/>
    <property type="evidence" value="ECO:0007669"/>
    <property type="project" value="UniProtKB-KW"/>
</dbReference>
<evidence type="ECO:0000313" key="11">
    <source>
        <dbReference type="Proteomes" id="UP001301769"/>
    </source>
</evidence>
<feature type="signal peptide" evidence="6">
    <location>
        <begin position="1"/>
        <end position="20"/>
    </location>
</feature>
<dbReference type="InterPro" id="IPR017762">
    <property type="entry name" value="Multicopper_oxidase_fun"/>
</dbReference>
<dbReference type="Pfam" id="PF07732">
    <property type="entry name" value="Cu-oxidase_3"/>
    <property type="match status" value="1"/>
</dbReference>
<evidence type="ECO:0000256" key="4">
    <source>
        <dbReference type="ARBA" id="ARBA00023008"/>
    </source>
</evidence>
<proteinExistence type="inferred from homology"/>
<keyword evidence="2" id="KW-0479">Metal-binding</keyword>
<dbReference type="Gene3D" id="2.60.40.420">
    <property type="entry name" value="Cupredoxins - blue copper proteins"/>
    <property type="match status" value="3"/>
</dbReference>
<dbReference type="InterPro" id="IPR008972">
    <property type="entry name" value="Cupredoxin"/>
</dbReference>
<evidence type="ECO:0000256" key="5">
    <source>
        <dbReference type="SAM" id="MobiDB-lite"/>
    </source>
</evidence>
<feature type="domain" description="Plastocyanin-like" evidence="9">
    <location>
        <begin position="40"/>
        <end position="151"/>
    </location>
</feature>
<keyword evidence="4" id="KW-0186">Copper</keyword>
<feature type="domain" description="Plastocyanin-like" evidence="7">
    <location>
        <begin position="162"/>
        <end position="341"/>
    </location>
</feature>
<organism evidence="10 11">
    <name type="scientific">Rhypophila decipiens</name>
    <dbReference type="NCBI Taxonomy" id="261697"/>
    <lineage>
        <taxon>Eukaryota</taxon>
        <taxon>Fungi</taxon>
        <taxon>Dikarya</taxon>
        <taxon>Ascomycota</taxon>
        <taxon>Pezizomycotina</taxon>
        <taxon>Sordariomycetes</taxon>
        <taxon>Sordariomycetidae</taxon>
        <taxon>Sordariales</taxon>
        <taxon>Naviculisporaceae</taxon>
        <taxon>Rhypophila</taxon>
    </lineage>
</organism>
<evidence type="ECO:0000259" key="7">
    <source>
        <dbReference type="Pfam" id="PF00394"/>
    </source>
</evidence>
<dbReference type="GO" id="GO:0005507">
    <property type="term" value="F:copper ion binding"/>
    <property type="evidence" value="ECO:0007669"/>
    <property type="project" value="InterPro"/>
</dbReference>
<dbReference type="PROSITE" id="PS00079">
    <property type="entry name" value="MULTICOPPER_OXIDASE1"/>
    <property type="match status" value="1"/>
</dbReference>
<evidence type="ECO:0000256" key="3">
    <source>
        <dbReference type="ARBA" id="ARBA00023002"/>
    </source>
</evidence>
<dbReference type="NCBIfam" id="TIGR03390">
    <property type="entry name" value="ascorbOXfungal"/>
    <property type="match status" value="1"/>
</dbReference>
<feature type="chain" id="PRO_5042892607" evidence="6">
    <location>
        <begin position="21"/>
        <end position="621"/>
    </location>
</feature>
<accession>A0AAN6Y4E3</accession>
<evidence type="ECO:0000313" key="10">
    <source>
        <dbReference type="EMBL" id="KAK4212463.1"/>
    </source>
</evidence>
<dbReference type="AlphaFoldDB" id="A0AAN6Y4E3"/>
<dbReference type="Pfam" id="PF07731">
    <property type="entry name" value="Cu-oxidase_2"/>
    <property type="match status" value="1"/>
</dbReference>
<name>A0AAN6Y4E3_9PEZI</name>
<dbReference type="PANTHER" id="PTHR11709">
    <property type="entry name" value="MULTI-COPPER OXIDASE"/>
    <property type="match status" value="1"/>
</dbReference>